<feature type="region of interest" description="Disordered" evidence="1">
    <location>
        <begin position="20"/>
        <end position="39"/>
    </location>
</feature>
<sequence length="140" mass="13785">MKKLVFAAIAAGALVLAGCSDSDSNTPNASGGGAESASRSADEFGSAASSAANAVGDAASAARDSAFIGALGVGNLKFGSDSDMTSEARDVCSSLNEGKSAADAGNDVKDKYNGDDSKAKGFVRAAVTAYCPTEVGKLIY</sequence>
<comment type="caution">
    <text evidence="4">The sequence shown here is derived from an EMBL/GenBank/DDBJ whole genome shotgun (WGS) entry which is preliminary data.</text>
</comment>
<evidence type="ECO:0000256" key="1">
    <source>
        <dbReference type="SAM" id="MobiDB-lite"/>
    </source>
</evidence>
<dbReference type="RefSeq" id="WP_253655183.1">
    <property type="nucleotide sequence ID" value="NZ_BAAAOE010000001.1"/>
</dbReference>
<dbReference type="InterPro" id="IPR007969">
    <property type="entry name" value="DUF732"/>
</dbReference>
<name>A0ABT1H737_9NOCA</name>
<protein>
    <recommendedName>
        <fullName evidence="3">DUF732 domain-containing protein</fullName>
    </recommendedName>
</protein>
<gene>
    <name evidence="4" type="ORF">LX12_002787</name>
</gene>
<feature type="chain" id="PRO_5046310185" description="DUF732 domain-containing protein" evidence="2">
    <location>
        <begin position="18"/>
        <end position="140"/>
    </location>
</feature>
<proteinExistence type="predicted"/>
<evidence type="ECO:0000313" key="5">
    <source>
        <dbReference type="Proteomes" id="UP001205740"/>
    </source>
</evidence>
<dbReference type="Proteomes" id="UP001205740">
    <property type="component" value="Unassembled WGS sequence"/>
</dbReference>
<dbReference type="PROSITE" id="PS51257">
    <property type="entry name" value="PROKAR_LIPOPROTEIN"/>
    <property type="match status" value="1"/>
</dbReference>
<dbReference type="EMBL" id="JAMTCG010000005">
    <property type="protein sequence ID" value="MCP2161588.1"/>
    <property type="molecule type" value="Genomic_DNA"/>
</dbReference>
<feature type="compositionally biased region" description="Basic and acidic residues" evidence="1">
    <location>
        <begin position="106"/>
        <end position="117"/>
    </location>
</feature>
<organism evidence="4 5">
    <name type="scientific">Williamsia serinedens</name>
    <dbReference type="NCBI Taxonomy" id="391736"/>
    <lineage>
        <taxon>Bacteria</taxon>
        <taxon>Bacillati</taxon>
        <taxon>Actinomycetota</taxon>
        <taxon>Actinomycetes</taxon>
        <taxon>Mycobacteriales</taxon>
        <taxon>Nocardiaceae</taxon>
        <taxon>Williamsia</taxon>
    </lineage>
</organism>
<keyword evidence="5" id="KW-1185">Reference proteome</keyword>
<evidence type="ECO:0000259" key="3">
    <source>
        <dbReference type="Pfam" id="PF05305"/>
    </source>
</evidence>
<feature type="signal peptide" evidence="2">
    <location>
        <begin position="1"/>
        <end position="17"/>
    </location>
</feature>
<reference evidence="4 5" key="1">
    <citation type="submission" date="2022-06" db="EMBL/GenBank/DDBJ databases">
        <title>Genomic Encyclopedia of Archaeal and Bacterial Type Strains, Phase II (KMG-II): from individual species to whole genera.</title>
        <authorList>
            <person name="Goeker M."/>
        </authorList>
    </citation>
    <scope>NUCLEOTIDE SEQUENCE [LARGE SCALE GENOMIC DNA]</scope>
    <source>
        <strain evidence="4 5">DSM 45037</strain>
    </source>
</reference>
<accession>A0ABT1H737</accession>
<keyword evidence="2" id="KW-0732">Signal</keyword>
<dbReference type="Pfam" id="PF05305">
    <property type="entry name" value="DUF732"/>
    <property type="match status" value="1"/>
</dbReference>
<feature type="region of interest" description="Disordered" evidence="1">
    <location>
        <begin position="96"/>
        <end position="117"/>
    </location>
</feature>
<feature type="domain" description="DUF732" evidence="3">
    <location>
        <begin position="64"/>
        <end position="132"/>
    </location>
</feature>
<evidence type="ECO:0000256" key="2">
    <source>
        <dbReference type="SAM" id="SignalP"/>
    </source>
</evidence>
<evidence type="ECO:0000313" key="4">
    <source>
        <dbReference type="EMBL" id="MCP2161588.1"/>
    </source>
</evidence>